<name>A0ACC2V3D5_9TREE</name>
<sequence length="455" mass="51507">MQHTPRSTVSHLQNMDSAPTYLAHIAARTYYHVRQLTTRSRGLFSTRTRQIGLFLACAFLLLLWVDPRLYHSLGPKDVLSLVPVPAPSSQLVKQLDGLNATLFEHYRSHGRSLPEGVFPYQALTRAQQTRYKLLSSDTGGLFLFTTLIRQVQDQIPDLLAALTVVIEALGPQRVAFSFLEGPSDDLTPTVFNDVLQPLLLSLGVPSQRIRIITDSPAIDFHNANRIEVLADLRNEALQPLWQEPYLGENVRAVVFFNDVYLKAEHVLEMLYMHQVNGAGMTAAWDWYKREPAYYYDIWVGRTVSFSLDDGLTSLFALANVRIQHLFQIDTGDLFYPIPNAWWSPSEDLFPDSPQTLAAFQALEPFQVFCGWNGMAVLDPKPFLPPYNIRFRRSDPSKAECAASECGLICSDYWREGFGRIQVVPSVQASPFGHAHTMLFQVAESYFHRLFPLSPI</sequence>
<proteinExistence type="predicted"/>
<protein>
    <submittedName>
        <fullName evidence="1">Uncharacterized protein</fullName>
    </submittedName>
</protein>
<keyword evidence="2" id="KW-1185">Reference proteome</keyword>
<reference evidence="1" key="1">
    <citation type="submission" date="2023-04" db="EMBL/GenBank/DDBJ databases">
        <title>Draft Genome sequencing of Naganishia species isolated from polar environments using Oxford Nanopore Technology.</title>
        <authorList>
            <person name="Leo P."/>
            <person name="Venkateswaran K."/>
        </authorList>
    </citation>
    <scope>NUCLEOTIDE SEQUENCE</scope>
    <source>
        <strain evidence="1">MNA-CCFEE 5261</strain>
    </source>
</reference>
<evidence type="ECO:0000313" key="2">
    <source>
        <dbReference type="Proteomes" id="UP001241377"/>
    </source>
</evidence>
<dbReference type="EMBL" id="JASBWR010000127">
    <property type="protein sequence ID" value="KAJ9093137.1"/>
    <property type="molecule type" value="Genomic_DNA"/>
</dbReference>
<gene>
    <name evidence="1" type="ORF">QFC19_008480</name>
</gene>
<accession>A0ACC2V3D5</accession>
<organism evidence="1 2">
    <name type="scientific">Naganishia cerealis</name>
    <dbReference type="NCBI Taxonomy" id="610337"/>
    <lineage>
        <taxon>Eukaryota</taxon>
        <taxon>Fungi</taxon>
        <taxon>Dikarya</taxon>
        <taxon>Basidiomycota</taxon>
        <taxon>Agaricomycotina</taxon>
        <taxon>Tremellomycetes</taxon>
        <taxon>Filobasidiales</taxon>
        <taxon>Filobasidiaceae</taxon>
        <taxon>Naganishia</taxon>
    </lineage>
</organism>
<comment type="caution">
    <text evidence="1">The sequence shown here is derived from an EMBL/GenBank/DDBJ whole genome shotgun (WGS) entry which is preliminary data.</text>
</comment>
<evidence type="ECO:0000313" key="1">
    <source>
        <dbReference type="EMBL" id="KAJ9093137.1"/>
    </source>
</evidence>
<dbReference type="Proteomes" id="UP001241377">
    <property type="component" value="Unassembled WGS sequence"/>
</dbReference>